<evidence type="ECO:0000256" key="8">
    <source>
        <dbReference type="ARBA" id="ARBA00049204"/>
    </source>
</evidence>
<dbReference type="InterPro" id="IPR024134">
    <property type="entry name" value="SOD_Cu/Zn_/chaperone"/>
</dbReference>
<protein>
    <recommendedName>
        <fullName evidence="4">superoxide dismutase</fullName>
        <ecNumber evidence="4">1.15.1.1</ecNumber>
    </recommendedName>
</protein>
<keyword evidence="6" id="KW-0049">Antioxidant</keyword>
<evidence type="ECO:0000256" key="2">
    <source>
        <dbReference type="ARBA" id="ARBA00001947"/>
    </source>
</evidence>
<evidence type="ECO:0000256" key="1">
    <source>
        <dbReference type="ARBA" id="ARBA00001935"/>
    </source>
</evidence>
<proteinExistence type="inferred from homology"/>
<dbReference type="GO" id="GO:0004784">
    <property type="term" value="F:superoxide dismutase activity"/>
    <property type="evidence" value="ECO:0007669"/>
    <property type="project" value="UniProtKB-EC"/>
</dbReference>
<dbReference type="PROSITE" id="PS00087">
    <property type="entry name" value="SOD_CU_ZN_1"/>
    <property type="match status" value="1"/>
</dbReference>
<comment type="cofactor">
    <cofactor evidence="2">
        <name>Zn(2+)</name>
        <dbReference type="ChEBI" id="CHEBI:29105"/>
    </cofactor>
</comment>
<feature type="transmembrane region" description="Helical" evidence="9">
    <location>
        <begin position="27"/>
        <end position="53"/>
    </location>
</feature>
<dbReference type="EC" id="1.15.1.1" evidence="4"/>
<evidence type="ECO:0000256" key="4">
    <source>
        <dbReference type="ARBA" id="ARBA00012682"/>
    </source>
</evidence>
<dbReference type="GO" id="GO:0005507">
    <property type="term" value="F:copper ion binding"/>
    <property type="evidence" value="ECO:0007669"/>
    <property type="project" value="InterPro"/>
</dbReference>
<evidence type="ECO:0000256" key="6">
    <source>
        <dbReference type="ARBA" id="ARBA00022862"/>
    </source>
</evidence>
<accession>A0A2U1KPN1</accession>
<dbReference type="InterPro" id="IPR018152">
    <property type="entry name" value="SOD_Cu/Zn_BS"/>
</dbReference>
<organism evidence="11 12">
    <name type="scientific">Artemisia annua</name>
    <name type="common">Sweet wormwood</name>
    <dbReference type="NCBI Taxonomy" id="35608"/>
    <lineage>
        <taxon>Eukaryota</taxon>
        <taxon>Viridiplantae</taxon>
        <taxon>Streptophyta</taxon>
        <taxon>Embryophyta</taxon>
        <taxon>Tracheophyta</taxon>
        <taxon>Spermatophyta</taxon>
        <taxon>Magnoliopsida</taxon>
        <taxon>eudicotyledons</taxon>
        <taxon>Gunneridae</taxon>
        <taxon>Pentapetalae</taxon>
        <taxon>asterids</taxon>
        <taxon>campanulids</taxon>
        <taxon>Asterales</taxon>
        <taxon>Asteraceae</taxon>
        <taxon>Asteroideae</taxon>
        <taxon>Anthemideae</taxon>
        <taxon>Artemisiinae</taxon>
        <taxon>Artemisia</taxon>
    </lineage>
</organism>
<reference evidence="11 12" key="1">
    <citation type="journal article" date="2018" name="Mol. Plant">
        <title>The genome of Artemisia annua provides insight into the evolution of Asteraceae family and artemisinin biosynthesis.</title>
        <authorList>
            <person name="Shen Q."/>
            <person name="Zhang L."/>
            <person name="Liao Z."/>
            <person name="Wang S."/>
            <person name="Yan T."/>
            <person name="Shi P."/>
            <person name="Liu M."/>
            <person name="Fu X."/>
            <person name="Pan Q."/>
            <person name="Wang Y."/>
            <person name="Lv Z."/>
            <person name="Lu X."/>
            <person name="Zhang F."/>
            <person name="Jiang W."/>
            <person name="Ma Y."/>
            <person name="Chen M."/>
            <person name="Hao X."/>
            <person name="Li L."/>
            <person name="Tang Y."/>
            <person name="Lv G."/>
            <person name="Zhou Y."/>
            <person name="Sun X."/>
            <person name="Brodelius P.E."/>
            <person name="Rose J.K.C."/>
            <person name="Tang K."/>
        </authorList>
    </citation>
    <scope>NUCLEOTIDE SEQUENCE [LARGE SCALE GENOMIC DNA]</scope>
    <source>
        <strain evidence="12">cv. Huhao1</strain>
        <tissue evidence="11">Leaf</tissue>
    </source>
</reference>
<feature type="domain" description="Superoxide dismutase copper/zinc binding" evidence="10">
    <location>
        <begin position="145"/>
        <end position="189"/>
    </location>
</feature>
<dbReference type="AlphaFoldDB" id="A0A2U1KPN1"/>
<evidence type="ECO:0000256" key="9">
    <source>
        <dbReference type="SAM" id="Phobius"/>
    </source>
</evidence>
<dbReference type="InterPro" id="IPR001424">
    <property type="entry name" value="SOD_Cu_Zn_dom"/>
</dbReference>
<dbReference type="EMBL" id="PKPP01015321">
    <property type="protein sequence ID" value="PWA38730.1"/>
    <property type="molecule type" value="Genomic_DNA"/>
</dbReference>
<evidence type="ECO:0000313" key="11">
    <source>
        <dbReference type="EMBL" id="PWA38730.1"/>
    </source>
</evidence>
<evidence type="ECO:0000313" key="12">
    <source>
        <dbReference type="Proteomes" id="UP000245207"/>
    </source>
</evidence>
<evidence type="ECO:0000256" key="7">
    <source>
        <dbReference type="ARBA" id="ARBA00023008"/>
    </source>
</evidence>
<dbReference type="PANTHER" id="PTHR10003">
    <property type="entry name" value="SUPEROXIDE DISMUTASE CU-ZN -RELATED"/>
    <property type="match status" value="1"/>
</dbReference>
<evidence type="ECO:0000256" key="3">
    <source>
        <dbReference type="ARBA" id="ARBA00010457"/>
    </source>
</evidence>
<keyword evidence="12" id="KW-1185">Reference proteome</keyword>
<dbReference type="InterPro" id="IPR036423">
    <property type="entry name" value="SOD-like_Cu/Zn_dom_sf"/>
</dbReference>
<comment type="caution">
    <text evidence="11">The sequence shown here is derived from an EMBL/GenBank/DDBJ whole genome shotgun (WGS) entry which is preliminary data.</text>
</comment>
<gene>
    <name evidence="11" type="ORF">CTI12_AA578720</name>
</gene>
<sequence>MFYGFYLADNVQKKGTLFFPQKPNDEALLLCMHMLISFSLKTLTCFMVFIWLITYSKKVRRYAYLIRILSKNGITRLASLAFYLMTVADYGSITFGSGSVGAVGVRSSDMDGAIKPQKYINRHNSVELTALGMDAVVVLNSSEGVSGTILFNQELEGAPTTVTVELSGLKPGAHGFHVHALGDTTNGCN</sequence>
<keyword evidence="7" id="KW-0186">Copper</keyword>
<keyword evidence="9" id="KW-0472">Membrane</keyword>
<dbReference type="STRING" id="35608.A0A2U1KPN1"/>
<dbReference type="Gene3D" id="2.60.40.200">
    <property type="entry name" value="Superoxide dismutase, copper/zinc binding domain"/>
    <property type="match status" value="1"/>
</dbReference>
<dbReference type="SUPFAM" id="SSF49329">
    <property type="entry name" value="Cu,Zn superoxide dismutase-like"/>
    <property type="match status" value="1"/>
</dbReference>
<comment type="cofactor">
    <cofactor evidence="1">
        <name>Cu cation</name>
        <dbReference type="ChEBI" id="CHEBI:23378"/>
    </cofactor>
</comment>
<dbReference type="Pfam" id="PF00080">
    <property type="entry name" value="Sod_Cu"/>
    <property type="match status" value="1"/>
</dbReference>
<keyword evidence="5" id="KW-0862">Zinc</keyword>
<comment type="similarity">
    <text evidence="3">Belongs to the Cu-Zn superoxide dismutase family.</text>
</comment>
<dbReference type="Proteomes" id="UP000245207">
    <property type="component" value="Unassembled WGS sequence"/>
</dbReference>
<comment type="catalytic activity">
    <reaction evidence="8">
        <text>2 superoxide + 2 H(+) = H2O2 + O2</text>
        <dbReference type="Rhea" id="RHEA:20696"/>
        <dbReference type="ChEBI" id="CHEBI:15378"/>
        <dbReference type="ChEBI" id="CHEBI:15379"/>
        <dbReference type="ChEBI" id="CHEBI:16240"/>
        <dbReference type="ChEBI" id="CHEBI:18421"/>
        <dbReference type="EC" id="1.15.1.1"/>
    </reaction>
</comment>
<name>A0A2U1KPN1_ARTAN</name>
<evidence type="ECO:0000259" key="10">
    <source>
        <dbReference type="Pfam" id="PF00080"/>
    </source>
</evidence>
<keyword evidence="9" id="KW-1133">Transmembrane helix</keyword>
<keyword evidence="9" id="KW-0812">Transmembrane</keyword>
<evidence type="ECO:0000256" key="5">
    <source>
        <dbReference type="ARBA" id="ARBA00022833"/>
    </source>
</evidence>
<dbReference type="OrthoDB" id="2015551at2759"/>